<dbReference type="Gene3D" id="3.40.47.10">
    <property type="match status" value="2"/>
</dbReference>
<dbReference type="PROSITE" id="PS52004">
    <property type="entry name" value="KS3_2"/>
    <property type="match status" value="2"/>
</dbReference>
<dbReference type="InterPro" id="IPR013968">
    <property type="entry name" value="PKS_KR"/>
</dbReference>
<dbReference type="InterPro" id="IPR049551">
    <property type="entry name" value="PKS_DH_C"/>
</dbReference>
<dbReference type="InterPro" id="IPR049900">
    <property type="entry name" value="PKS_mFAS_DH"/>
</dbReference>
<dbReference type="SMART" id="SM00822">
    <property type="entry name" value="PKS_KR"/>
    <property type="match status" value="1"/>
</dbReference>
<feature type="domain" description="Ketosynthase family 3 (KS3)" evidence="11">
    <location>
        <begin position="1527"/>
        <end position="1959"/>
    </location>
</feature>
<dbReference type="InterPro" id="IPR014031">
    <property type="entry name" value="Ketoacyl_synth_C"/>
</dbReference>
<dbReference type="Gene3D" id="3.40.50.720">
    <property type="entry name" value="NAD(P)-binding Rossmann-like Domain"/>
    <property type="match status" value="1"/>
</dbReference>
<dbReference type="InterPro" id="IPR020807">
    <property type="entry name" value="PKS_DH"/>
</dbReference>
<dbReference type="InterPro" id="IPR020806">
    <property type="entry name" value="PKS_PP-bd"/>
</dbReference>
<dbReference type="SMART" id="SM00826">
    <property type="entry name" value="PKS_DH"/>
    <property type="match status" value="1"/>
</dbReference>
<dbReference type="InterPro" id="IPR016039">
    <property type="entry name" value="Thiolase-like"/>
</dbReference>
<dbReference type="PANTHER" id="PTHR43775">
    <property type="entry name" value="FATTY ACID SYNTHASE"/>
    <property type="match status" value="1"/>
</dbReference>
<dbReference type="InterPro" id="IPR054514">
    <property type="entry name" value="RhiE-like_linker"/>
</dbReference>
<dbReference type="PROSITE" id="PS50075">
    <property type="entry name" value="CARRIER"/>
    <property type="match status" value="1"/>
</dbReference>
<dbReference type="RefSeq" id="WP_255910691.1">
    <property type="nucleotide sequence ID" value="NZ_JANFQO010000002.1"/>
</dbReference>
<feature type="active site" description="Proton donor; for dehydratase activity" evidence="9">
    <location>
        <position position="853"/>
    </location>
</feature>
<dbReference type="Gene3D" id="1.10.1200.10">
    <property type="entry name" value="ACP-like"/>
    <property type="match status" value="1"/>
</dbReference>
<evidence type="ECO:0000256" key="3">
    <source>
        <dbReference type="ARBA" id="ARBA00006484"/>
    </source>
</evidence>
<feature type="domain" description="Ketosynthase family 3 (KS3)" evidence="11">
    <location>
        <begin position="50"/>
        <end position="476"/>
    </location>
</feature>
<evidence type="ECO:0000256" key="1">
    <source>
        <dbReference type="ARBA" id="ARBA00004496"/>
    </source>
</evidence>
<dbReference type="InterPro" id="IPR009081">
    <property type="entry name" value="PP-bd_ACP"/>
</dbReference>
<comment type="pathway">
    <text evidence="2">Antibiotic biosynthesis.</text>
</comment>
<evidence type="ECO:0000256" key="6">
    <source>
        <dbReference type="ARBA" id="ARBA00022553"/>
    </source>
</evidence>
<dbReference type="SMART" id="SM00823">
    <property type="entry name" value="PKS_PP"/>
    <property type="match status" value="1"/>
</dbReference>
<dbReference type="Pfam" id="PF02801">
    <property type="entry name" value="Ketoacyl-synt_C"/>
    <property type="match status" value="2"/>
</dbReference>
<dbReference type="InterPro" id="IPR020841">
    <property type="entry name" value="PKS_Beta-ketoAc_synthase_dom"/>
</dbReference>
<keyword evidence="8" id="KW-0677">Repeat</keyword>
<sequence length="2223" mass="236466">MSVQDILNAVRAGRISTDDAKAALRQRLHGEAPQPQPPQAAAEAAAPASPDAVAIIGISGRYPKAADLDRYWDNLLAGRDCIDVVPSWRWDAEQLFDPTPPHRGKVYCKWLGALDDVDCFDPLFFSISPADAEMMDPQHRLFMQEAFHAFEDAGYGNAALSNVKCGVYFGIMTAEYSSLATLSSATLGNMAGNMTGNSHSIGAARIAYHLNLRGPALAVDTACSSSLVATHLACQALRNGEIDMALAGGASLYLTAGSYIGMCAAGMLSPAGRCKTFDNSADGFVPGEGAGAVILKRLADAIADGDHIDGVILGSGINQDGRTNGITAPSKRAQIELELAVYDRFGIDPATISYAEMHGTGTKLGDPIELEALAAAFRARTPQRNFCAIGSVKSNIGHASAAAGVASIHKVLLCLRHGMLVPTLHFGRPNEHFDFADSPFRVNTAATPWPAQDTPRRATISSFGFSGTNAHLVIEEYRAPAAAAAVPGMQLLLLSARSEERLRIQAQALLQHLRAPFAGTLADLAYTLQVGRDAMECRLAVQADSLEALQQALANYLQDRSDARIGAGTAAAPAVVAELFDDEDHALECTRDWFARGRLDQLAAVWLKGFDVDWGALYARGSRRRLRLPTYPFEQGRYWLPQGEPAAAATPAAAGGDALHPLVQRNLSSFEQQRYAGSFSGEEFFFAEHRVNGARTLPAAALLEMARAAGALALNDAAAPLELAQVRWLRPVNAGDAAQAQALDLEITLRRSADGAIGFAVQSAAGQVHSDGQLRVHAAAAPQLDLAALRRAADAGSEMPAGMHYAIYEAIGIDYGPRFRTLQRLQLGADGVLAQLQLREAAAGFVLQPTLIDAAFQACIGLSLAGADAATAQQARPALPFALDALRLYAPLPASVWAWIRSKSTADAAVRRIDIDLCDDAGRVCATLRGLNCRVAGAAVPDGPGQLHAMAFEWQPLEPARIEPSPSAGDHLLAIGASEAQLERWRRAGQRISALQLPAALDEAALLARLQGLDAIDHVLWIAPAAPAAADADYLISAQQGGVAACFALTRALLQAGYLHRPLDWSVLTSQTQAVSADDAIDASQAALHGFAGTLAKECPRWRVRLLDLDSDARWSLDELRALPFDAAGDALARRGEHWFRRQIVPAQHDGTGVDYREGGLYLVVGGAGGVGAAWSEWMIRRYRAQIVWLGRREADAQIQADCARLGALGPAPLYLAADATDAAALQRARERLAAQFPGRALNGIVHSAVVLRDRSLAAMTAEDFSTVLAAKVDAAVRVMQVFGSASLDFVLFFSSLAAIFHEAGQANYAAGCAFQDAYARQLGAAGPVPVKVVNWGYWGSTGVAASAAQRERMARNGVGSIEPDEAFAALQQFLTGALPQLGVIKLLGEAAAPAAADDVLAVPAGAAPAGAAATPRDAVLRFLAGLVERVLKVPAARIDAARSLERYGLDSIVAMQLATALSEAVGEVDNLIFLEYPSLGELADHLLATRAGALARLLDTAAEAAPAPAAAAVLAAAPAVAAASGGDGIAVIGMAGRYAGSRTVDELWQHLAEGYDSVTEVPAERWNHADYYDADGGKLGKSYCAWGSFIDGVDEFDALFFDISPRTADALDPQIRLCLQTVWELMENAGHTRELIARRHEGRVGVYIGAMYQQYQMMETDYVVSAGVALSSYSGISNRVSNFFDFRGPSVAVDTQCSSSMIAIHEACSALRQGECELAVAGGVNLLIHPKKYIGLSILRMLGSHRDCRSFADGDGYLPAEGVGAVLLKPLQRAVDDGDNILAVIRYTGQNHSGRAFGYGTQDPRAQVELFRRALQRTGIDARTISYVETSANGTPLSDAIEAGALNRVHREFSRDEAYCAIGAIKSNMGHTESASGIAQLTKVILQLQHGQIAPMFMPARRNPKVSFDGTPFFLPATLMPWQRPQIAVDGVLQEFPRRAAINSFGGGGSLAHALVEEYVAADAGAPKAGAAEDPQLVPLSARSAERLRVHAAQIAHYLRARPQLDLADVAATLQRGREALEVRLALVVSDCAELAAALEQFAADPSAPLSGADEPAIADATPEWLRERFAEGDLEAVARHWRGGGEVDWNALHGHRRYRLVGLPNYPFARDRHWLQHTDATAYAQSRIVQGDFGAGYDRATQSVEDIVYSALSSALGIAREQLDLDVDLSRFVILPVFLPRLGHHLATHAQIRLDAEQLQLCTTARAIAGLALAAEEAAGQ</sequence>
<dbReference type="CDD" id="cd00833">
    <property type="entry name" value="PKS"/>
    <property type="match status" value="2"/>
</dbReference>
<dbReference type="InterPro" id="IPR050091">
    <property type="entry name" value="PKS_NRPS_Biosynth_Enz"/>
</dbReference>
<dbReference type="InterPro" id="IPR057326">
    <property type="entry name" value="KR_dom"/>
</dbReference>
<comment type="similarity">
    <text evidence="3">Belongs to the short-chain dehydrogenases/reductases (SDR) family.</text>
</comment>
<dbReference type="InterPro" id="IPR042104">
    <property type="entry name" value="PKS_dehydratase_sf"/>
</dbReference>
<dbReference type="SUPFAM" id="SSF51735">
    <property type="entry name" value="NAD(P)-binding Rossmann-fold domains"/>
    <property type="match status" value="2"/>
</dbReference>
<name>A0ABT1QLT1_9GAMM</name>
<dbReference type="Pfam" id="PF00109">
    <property type="entry name" value="ketoacyl-synt"/>
    <property type="match status" value="2"/>
</dbReference>
<comment type="caution">
    <text evidence="13">The sequence shown here is derived from an EMBL/GenBank/DDBJ whole genome shotgun (WGS) entry which is preliminary data.</text>
</comment>
<keyword evidence="14" id="KW-1185">Reference proteome</keyword>
<reference evidence="13" key="1">
    <citation type="submission" date="2022-07" db="EMBL/GenBank/DDBJ databases">
        <title>Tahibacter sp., a new gammaproteobacterium isolated from the silt sample collected at pig farm.</title>
        <authorList>
            <person name="Chen H."/>
        </authorList>
    </citation>
    <scope>NUCLEOTIDE SEQUENCE</scope>
    <source>
        <strain evidence="13">P2K</strain>
    </source>
</reference>
<dbReference type="Proteomes" id="UP001165498">
    <property type="component" value="Unassembled WGS sequence"/>
</dbReference>
<evidence type="ECO:0000256" key="5">
    <source>
        <dbReference type="ARBA" id="ARBA00022490"/>
    </source>
</evidence>
<evidence type="ECO:0000259" key="12">
    <source>
        <dbReference type="PROSITE" id="PS52019"/>
    </source>
</evidence>
<feature type="domain" description="PKS/mFAS DH" evidence="12">
    <location>
        <begin position="660"/>
        <end position="942"/>
    </location>
</feature>
<dbReference type="PROSITE" id="PS00012">
    <property type="entry name" value="PHOSPHOPANTETHEINE"/>
    <property type="match status" value="1"/>
</dbReference>
<evidence type="ECO:0000313" key="14">
    <source>
        <dbReference type="Proteomes" id="UP001165498"/>
    </source>
</evidence>
<dbReference type="Pfam" id="PF00550">
    <property type="entry name" value="PP-binding"/>
    <property type="match status" value="1"/>
</dbReference>
<proteinExistence type="inferred from homology"/>
<keyword evidence="5" id="KW-0963">Cytoplasm</keyword>
<evidence type="ECO:0000313" key="13">
    <source>
        <dbReference type="EMBL" id="MCQ4163483.1"/>
    </source>
</evidence>
<evidence type="ECO:0000256" key="7">
    <source>
        <dbReference type="ARBA" id="ARBA00022679"/>
    </source>
</evidence>
<dbReference type="EMBL" id="JANFQO010000002">
    <property type="protein sequence ID" value="MCQ4163483.1"/>
    <property type="molecule type" value="Genomic_DNA"/>
</dbReference>
<accession>A0ABT1QLT1</accession>
<dbReference type="InterPro" id="IPR036291">
    <property type="entry name" value="NAD(P)-bd_dom_sf"/>
</dbReference>
<dbReference type="Pfam" id="PF22336">
    <property type="entry name" value="RhiE-like_linker"/>
    <property type="match status" value="2"/>
</dbReference>
<evidence type="ECO:0000259" key="10">
    <source>
        <dbReference type="PROSITE" id="PS50075"/>
    </source>
</evidence>
<dbReference type="InterPro" id="IPR036736">
    <property type="entry name" value="ACP-like_sf"/>
</dbReference>
<evidence type="ECO:0000256" key="2">
    <source>
        <dbReference type="ARBA" id="ARBA00004792"/>
    </source>
</evidence>
<gene>
    <name evidence="13" type="ORF">NM961_02045</name>
</gene>
<organism evidence="13 14">
    <name type="scientific">Tahibacter harae</name>
    <dbReference type="NCBI Taxonomy" id="2963937"/>
    <lineage>
        <taxon>Bacteria</taxon>
        <taxon>Pseudomonadati</taxon>
        <taxon>Pseudomonadota</taxon>
        <taxon>Gammaproteobacteria</taxon>
        <taxon>Lysobacterales</taxon>
        <taxon>Rhodanobacteraceae</taxon>
        <taxon>Tahibacter</taxon>
    </lineage>
</organism>
<dbReference type="SUPFAM" id="SSF47336">
    <property type="entry name" value="ACP-like"/>
    <property type="match status" value="1"/>
</dbReference>
<feature type="region of interest" description="C-terminal hotdog fold" evidence="9">
    <location>
        <begin position="794"/>
        <end position="942"/>
    </location>
</feature>
<dbReference type="InterPro" id="IPR014030">
    <property type="entry name" value="Ketoacyl_synth_N"/>
</dbReference>
<evidence type="ECO:0000256" key="8">
    <source>
        <dbReference type="ARBA" id="ARBA00022737"/>
    </source>
</evidence>
<dbReference type="InterPro" id="IPR006162">
    <property type="entry name" value="Ppantetheine_attach_site"/>
</dbReference>
<evidence type="ECO:0000256" key="4">
    <source>
        <dbReference type="ARBA" id="ARBA00022450"/>
    </source>
</evidence>
<protein>
    <submittedName>
        <fullName evidence="13">SDR family NAD(P)-dependent oxidoreductase</fullName>
    </submittedName>
</protein>
<dbReference type="Pfam" id="PF08659">
    <property type="entry name" value="KR"/>
    <property type="match status" value="1"/>
</dbReference>
<keyword evidence="4" id="KW-0596">Phosphopantetheine</keyword>
<dbReference type="SUPFAM" id="SSF53901">
    <property type="entry name" value="Thiolase-like"/>
    <property type="match status" value="2"/>
</dbReference>
<dbReference type="Pfam" id="PF14765">
    <property type="entry name" value="PS-DH"/>
    <property type="match status" value="1"/>
</dbReference>
<evidence type="ECO:0000256" key="9">
    <source>
        <dbReference type="PROSITE-ProRule" id="PRU01363"/>
    </source>
</evidence>
<dbReference type="InterPro" id="IPR049552">
    <property type="entry name" value="PKS_DH_N"/>
</dbReference>
<comment type="subcellular location">
    <subcellularLocation>
        <location evidence="1">Cytoplasm</location>
    </subcellularLocation>
</comment>
<dbReference type="CDD" id="cd08953">
    <property type="entry name" value="KR_2_SDR_x"/>
    <property type="match status" value="1"/>
</dbReference>
<feature type="region of interest" description="N-terminal hotdog fold" evidence="9">
    <location>
        <begin position="660"/>
        <end position="781"/>
    </location>
</feature>
<feature type="domain" description="Carrier" evidence="10">
    <location>
        <begin position="1415"/>
        <end position="1491"/>
    </location>
</feature>
<dbReference type="SMART" id="SM00825">
    <property type="entry name" value="PKS_KS"/>
    <property type="match status" value="2"/>
</dbReference>
<dbReference type="PANTHER" id="PTHR43775:SF37">
    <property type="entry name" value="SI:DKEY-61P9.11"/>
    <property type="match status" value="1"/>
</dbReference>
<dbReference type="PROSITE" id="PS52019">
    <property type="entry name" value="PKS_MFAS_DH"/>
    <property type="match status" value="1"/>
</dbReference>
<keyword evidence="7" id="KW-0808">Transferase</keyword>
<dbReference type="Gene3D" id="1.10.1240.100">
    <property type="match status" value="2"/>
</dbReference>
<feature type="active site" description="Proton acceptor; for dehydratase activity" evidence="9">
    <location>
        <position position="689"/>
    </location>
</feature>
<evidence type="ECO:0000259" key="11">
    <source>
        <dbReference type="PROSITE" id="PS52004"/>
    </source>
</evidence>
<dbReference type="Pfam" id="PF21089">
    <property type="entry name" value="PKS_DH_N"/>
    <property type="match status" value="1"/>
</dbReference>
<dbReference type="Gene3D" id="3.10.129.110">
    <property type="entry name" value="Polyketide synthase dehydratase"/>
    <property type="match status" value="1"/>
</dbReference>
<keyword evidence="6" id="KW-0597">Phosphoprotein</keyword>